<dbReference type="EnsemblPlants" id="OMERI02G25390.1">
    <property type="protein sequence ID" value="OMERI02G25390.1"/>
    <property type="gene ID" value="OMERI02G25390"/>
</dbReference>
<accession>A0A0E0CP45</accession>
<reference evidence="1" key="2">
    <citation type="submission" date="2018-05" db="EMBL/GenBank/DDBJ databases">
        <title>OmerRS3 (Oryza meridionalis Reference Sequence Version 3).</title>
        <authorList>
            <person name="Zhang J."/>
            <person name="Kudrna D."/>
            <person name="Lee S."/>
            <person name="Talag J."/>
            <person name="Welchert J."/>
            <person name="Wing R.A."/>
        </authorList>
    </citation>
    <scope>NUCLEOTIDE SEQUENCE [LARGE SCALE GENOMIC DNA]</scope>
    <source>
        <strain evidence="1">cv. OR44</strain>
    </source>
</reference>
<organism evidence="1">
    <name type="scientific">Oryza meridionalis</name>
    <dbReference type="NCBI Taxonomy" id="40149"/>
    <lineage>
        <taxon>Eukaryota</taxon>
        <taxon>Viridiplantae</taxon>
        <taxon>Streptophyta</taxon>
        <taxon>Embryophyta</taxon>
        <taxon>Tracheophyta</taxon>
        <taxon>Spermatophyta</taxon>
        <taxon>Magnoliopsida</taxon>
        <taxon>Liliopsida</taxon>
        <taxon>Poales</taxon>
        <taxon>Poaceae</taxon>
        <taxon>BOP clade</taxon>
        <taxon>Oryzoideae</taxon>
        <taxon>Oryzeae</taxon>
        <taxon>Oryzinae</taxon>
        <taxon>Oryza</taxon>
    </lineage>
</organism>
<evidence type="ECO:0000313" key="1">
    <source>
        <dbReference type="EnsemblPlants" id="OMERI02G25390.1"/>
    </source>
</evidence>
<sequence length="74" mass="7792">MVGGRGAQLVAAGGRGYRELARTMLRVTSGSRRRRGEATVMWAGGLRQGCRGSSGRGGGDGGVVRWVQETCDRP</sequence>
<dbReference type="HOGENOM" id="CLU_2691913_0_0_1"/>
<dbReference type="Proteomes" id="UP000008021">
    <property type="component" value="Chromosome 2"/>
</dbReference>
<evidence type="ECO:0000313" key="2">
    <source>
        <dbReference type="Proteomes" id="UP000008021"/>
    </source>
</evidence>
<dbReference type="Gramene" id="OMERI02G25390.1">
    <property type="protein sequence ID" value="OMERI02G25390.1"/>
    <property type="gene ID" value="OMERI02G25390"/>
</dbReference>
<name>A0A0E0CP45_9ORYZ</name>
<protein>
    <submittedName>
        <fullName evidence="1">Uncharacterized protein</fullName>
    </submittedName>
</protein>
<reference evidence="1" key="1">
    <citation type="submission" date="2015-04" db="UniProtKB">
        <authorList>
            <consortium name="EnsemblPlants"/>
        </authorList>
    </citation>
    <scope>IDENTIFICATION</scope>
</reference>
<dbReference type="AlphaFoldDB" id="A0A0E0CP45"/>
<keyword evidence="2" id="KW-1185">Reference proteome</keyword>
<proteinExistence type="predicted"/>